<reference evidence="2" key="1">
    <citation type="journal article" date="2020" name="New Phytol.">
        <title>Comparative genomics reveals dynamic genome evolution in host specialist ectomycorrhizal fungi.</title>
        <authorList>
            <person name="Lofgren L.A."/>
            <person name="Nguyen N.H."/>
            <person name="Vilgalys R."/>
            <person name="Ruytinx J."/>
            <person name="Liao H.L."/>
            <person name="Branco S."/>
            <person name="Kuo A."/>
            <person name="LaButti K."/>
            <person name="Lipzen A."/>
            <person name="Andreopoulos W."/>
            <person name="Pangilinan J."/>
            <person name="Riley R."/>
            <person name="Hundley H."/>
            <person name="Na H."/>
            <person name="Barry K."/>
            <person name="Grigoriev I.V."/>
            <person name="Stajich J.E."/>
            <person name="Kennedy P.G."/>
        </authorList>
    </citation>
    <scope>NUCLEOTIDE SEQUENCE</scope>
    <source>
        <strain evidence="2">FC203</strain>
    </source>
</reference>
<dbReference type="AlphaFoldDB" id="A0AAD4EKL6"/>
<sequence length="529" mass="60323">MLACLSPELFDYSTARASTFELSNLLGTQFINAYVGLIANQKLQTELYILAYLLKDRVYTGDLWELIGERSIEAKQEESLRRHQITCGGVNEGRHVIVERFLMEERKKQCQMEVSLYSQAIENLEQLRMPYMGVLSKHNIRTPSATLKHATAHLPCAPLPCAPLACWIATQEMYKAWLTRNGAHLEPAAEPSVRNSSPLEGSTPSVLGPPPAAWDRRTMSNNLHHIGPPSLLLSTWITADVQDTFFKAFQTELDMQSDLMTKSLVARRSNAYLRNPGLDLLILQAKRHHVHAEIELYTLAIENTHAFNCDHSSRTSWDQIIPRHILPRNRWEALVPDFKLQCFNVQRCNFEVQEMTIDQLVANNVSCSAVPENAGDILSSKSGCALRCEKSKQRNMNNNANDNGGDSNQNGGDGNQNGNRDHQIPERDLQIIPRPRNVQFTLTEGQHELMYVTWAGARLRVRQQLYHPDLPIQPHPQPPHWSEETRAMLVLWIARERRIFEMEMRELEYLLGLRDHTHEEGSSKRLGMS</sequence>
<dbReference type="Proteomes" id="UP001195769">
    <property type="component" value="Unassembled WGS sequence"/>
</dbReference>
<gene>
    <name evidence="2" type="ORF">F5891DRAFT_975465</name>
</gene>
<comment type="caution">
    <text evidence="2">The sequence shown here is derived from an EMBL/GenBank/DDBJ whole genome shotgun (WGS) entry which is preliminary data.</text>
</comment>
<dbReference type="RefSeq" id="XP_041232298.1">
    <property type="nucleotide sequence ID" value="XM_041376517.1"/>
</dbReference>
<name>A0AAD4EKL6_9AGAM</name>
<feature type="compositionally biased region" description="Basic and acidic residues" evidence="1">
    <location>
        <begin position="419"/>
        <end position="429"/>
    </location>
</feature>
<proteinExistence type="predicted"/>
<feature type="compositionally biased region" description="Low complexity" evidence="1">
    <location>
        <begin position="394"/>
        <end position="410"/>
    </location>
</feature>
<organism evidence="2 3">
    <name type="scientific">Suillus fuscotomentosus</name>
    <dbReference type="NCBI Taxonomy" id="1912939"/>
    <lineage>
        <taxon>Eukaryota</taxon>
        <taxon>Fungi</taxon>
        <taxon>Dikarya</taxon>
        <taxon>Basidiomycota</taxon>
        <taxon>Agaricomycotina</taxon>
        <taxon>Agaricomycetes</taxon>
        <taxon>Agaricomycetidae</taxon>
        <taxon>Boletales</taxon>
        <taxon>Suillineae</taxon>
        <taxon>Suillaceae</taxon>
        <taxon>Suillus</taxon>
    </lineage>
</organism>
<feature type="compositionally biased region" description="Polar residues" evidence="1">
    <location>
        <begin position="193"/>
        <end position="205"/>
    </location>
</feature>
<feature type="region of interest" description="Disordered" evidence="1">
    <location>
        <begin position="188"/>
        <end position="210"/>
    </location>
</feature>
<dbReference type="GeneID" id="64670815"/>
<accession>A0AAD4EKL6</accession>
<keyword evidence="3" id="KW-1185">Reference proteome</keyword>
<evidence type="ECO:0000313" key="2">
    <source>
        <dbReference type="EMBL" id="KAG1906723.1"/>
    </source>
</evidence>
<feature type="region of interest" description="Disordered" evidence="1">
    <location>
        <begin position="394"/>
        <end position="430"/>
    </location>
</feature>
<protein>
    <submittedName>
        <fullName evidence="2">Uncharacterized protein</fullName>
    </submittedName>
</protein>
<evidence type="ECO:0000313" key="3">
    <source>
        <dbReference type="Proteomes" id="UP001195769"/>
    </source>
</evidence>
<evidence type="ECO:0000256" key="1">
    <source>
        <dbReference type="SAM" id="MobiDB-lite"/>
    </source>
</evidence>
<dbReference type="EMBL" id="JABBWK010000004">
    <property type="protein sequence ID" value="KAG1906723.1"/>
    <property type="molecule type" value="Genomic_DNA"/>
</dbReference>